<evidence type="ECO:0000256" key="2">
    <source>
        <dbReference type="PROSITE-ProRule" id="PRU01161"/>
    </source>
</evidence>
<evidence type="ECO:0000259" key="3">
    <source>
        <dbReference type="PROSITE" id="PS51635"/>
    </source>
</evidence>
<dbReference type="InterPro" id="IPR002641">
    <property type="entry name" value="PNPLA_dom"/>
</dbReference>
<dbReference type="PROSITE" id="PS51635">
    <property type="entry name" value="PNPLA"/>
    <property type="match status" value="1"/>
</dbReference>
<dbReference type="InterPro" id="IPR033562">
    <property type="entry name" value="PLPL"/>
</dbReference>
<dbReference type="Proteomes" id="UP001177744">
    <property type="component" value="Unassembled WGS sequence"/>
</dbReference>
<keyword evidence="5" id="KW-1185">Reference proteome</keyword>
<dbReference type="GO" id="GO:0016020">
    <property type="term" value="C:membrane"/>
    <property type="evidence" value="ECO:0007669"/>
    <property type="project" value="TreeGrafter"/>
</dbReference>
<sequence>MADLGTQTPLPGPRPAAAMCDSERGWSLSFAGCGFLGFYHLGATRCLSERAPHLLRDARMFFGSSAGRCTASPYSPAFP</sequence>
<feature type="domain" description="PNPLA" evidence="3">
    <location>
        <begin position="28"/>
        <end position="79"/>
    </location>
</feature>
<dbReference type="EMBL" id="JAULJE010000027">
    <property type="protein sequence ID" value="KAK1327597.1"/>
    <property type="molecule type" value="Genomic_DNA"/>
</dbReference>
<dbReference type="GO" id="GO:0004806">
    <property type="term" value="F:triacylglycerol lipase activity"/>
    <property type="evidence" value="ECO:0007669"/>
    <property type="project" value="TreeGrafter"/>
</dbReference>
<evidence type="ECO:0000313" key="4">
    <source>
        <dbReference type="EMBL" id="KAK1327597.1"/>
    </source>
</evidence>
<comment type="caution">
    <text evidence="4">The sequence shown here is derived from an EMBL/GenBank/DDBJ whole genome shotgun (WGS) entry which is preliminary data.</text>
</comment>
<gene>
    <name evidence="4" type="ORF">QTO34_012886</name>
</gene>
<organism evidence="4 5">
    <name type="scientific">Cnephaeus nilssonii</name>
    <name type="common">Northern bat</name>
    <name type="synonym">Eptesicus nilssonii</name>
    <dbReference type="NCBI Taxonomy" id="3371016"/>
    <lineage>
        <taxon>Eukaryota</taxon>
        <taxon>Metazoa</taxon>
        <taxon>Chordata</taxon>
        <taxon>Craniata</taxon>
        <taxon>Vertebrata</taxon>
        <taxon>Euteleostomi</taxon>
        <taxon>Mammalia</taxon>
        <taxon>Eutheria</taxon>
        <taxon>Laurasiatheria</taxon>
        <taxon>Chiroptera</taxon>
        <taxon>Yangochiroptera</taxon>
        <taxon>Vespertilionidae</taxon>
        <taxon>Cnephaeus</taxon>
    </lineage>
</organism>
<protein>
    <recommendedName>
        <fullName evidence="3">PNPLA domain-containing protein</fullName>
    </recommendedName>
</protein>
<keyword evidence="1" id="KW-0443">Lipid metabolism</keyword>
<feature type="short sequence motif" description="GXGXXG" evidence="2">
    <location>
        <begin position="32"/>
        <end position="37"/>
    </location>
</feature>
<dbReference type="SUPFAM" id="SSF52151">
    <property type="entry name" value="FabD/lysophospholipase-like"/>
    <property type="match status" value="1"/>
</dbReference>
<evidence type="ECO:0000256" key="1">
    <source>
        <dbReference type="ARBA" id="ARBA00023098"/>
    </source>
</evidence>
<dbReference type="GO" id="GO:0005811">
    <property type="term" value="C:lipid droplet"/>
    <property type="evidence" value="ECO:0007669"/>
    <property type="project" value="TreeGrafter"/>
</dbReference>
<feature type="short sequence motif" description="GXSXG" evidence="2">
    <location>
        <begin position="63"/>
        <end position="67"/>
    </location>
</feature>
<name>A0AA40HB01_CNENI</name>
<dbReference type="PANTHER" id="PTHR12406:SF22">
    <property type="entry name" value="1-ACYLGLYCEROL-3-PHOSPHATE O-ACYLTRANSFERASE PNPLA3"/>
    <property type="match status" value="1"/>
</dbReference>
<dbReference type="AlphaFoldDB" id="A0AA40HB01"/>
<dbReference type="GO" id="GO:0005737">
    <property type="term" value="C:cytoplasm"/>
    <property type="evidence" value="ECO:0007669"/>
    <property type="project" value="TreeGrafter"/>
</dbReference>
<dbReference type="GO" id="GO:0019433">
    <property type="term" value="P:triglyceride catabolic process"/>
    <property type="evidence" value="ECO:0007669"/>
    <property type="project" value="TreeGrafter"/>
</dbReference>
<reference evidence="4" key="1">
    <citation type="submission" date="2023-06" db="EMBL/GenBank/DDBJ databases">
        <title>Reference genome for the Northern bat (Eptesicus nilssonii), a most northern bat species.</title>
        <authorList>
            <person name="Laine V.N."/>
            <person name="Pulliainen A.T."/>
            <person name="Lilley T.M."/>
        </authorList>
    </citation>
    <scope>NUCLEOTIDE SEQUENCE</scope>
    <source>
        <strain evidence="4">BLF_Eptnil</strain>
        <tissue evidence="4">Kidney</tissue>
    </source>
</reference>
<dbReference type="Gene3D" id="3.40.1090.10">
    <property type="entry name" value="Cytosolic phospholipase A2 catalytic domain"/>
    <property type="match status" value="1"/>
</dbReference>
<dbReference type="PANTHER" id="PTHR12406">
    <property type="entry name" value="CALCIUM-INDEPENDENT PHOSPHOLIPASE A2 IPLA2 -RELATED"/>
    <property type="match status" value="1"/>
</dbReference>
<dbReference type="InterPro" id="IPR016035">
    <property type="entry name" value="Acyl_Trfase/lysoPLipase"/>
</dbReference>
<dbReference type="GO" id="GO:0055088">
    <property type="term" value="P:lipid homeostasis"/>
    <property type="evidence" value="ECO:0007669"/>
    <property type="project" value="TreeGrafter"/>
</dbReference>
<proteinExistence type="predicted"/>
<comment type="caution">
    <text evidence="2">Lacks conserved residue(s) required for the propagation of feature annotation.</text>
</comment>
<evidence type="ECO:0000313" key="5">
    <source>
        <dbReference type="Proteomes" id="UP001177744"/>
    </source>
</evidence>
<accession>A0AA40HB01</accession>